<dbReference type="EMBL" id="CP002446">
    <property type="protein sequence ID" value="ADV27570.1"/>
    <property type="molecule type" value="Genomic_DNA"/>
</dbReference>
<gene>
    <name evidence="5" type="ordered locus">Psesu_1728</name>
</gene>
<dbReference type="PANTHER" id="PTHR38445">
    <property type="entry name" value="HTH-TYPE TRANSCRIPTIONAL REPRESSOR YTRA"/>
    <property type="match status" value="1"/>
</dbReference>
<keyword evidence="1" id="KW-0805">Transcription regulation</keyword>
<feature type="domain" description="HTH gntR-type" evidence="4">
    <location>
        <begin position="13"/>
        <end position="81"/>
    </location>
</feature>
<keyword evidence="2" id="KW-0238">DNA-binding</keyword>
<dbReference type="Pfam" id="PF00392">
    <property type="entry name" value="GntR"/>
    <property type="match status" value="1"/>
</dbReference>
<proteinExistence type="predicted"/>
<dbReference type="HOGENOM" id="CLU_017584_10_4_6"/>
<evidence type="ECO:0000256" key="1">
    <source>
        <dbReference type="ARBA" id="ARBA00023015"/>
    </source>
</evidence>
<dbReference type="InterPro" id="IPR000524">
    <property type="entry name" value="Tscrpt_reg_HTH_GntR"/>
</dbReference>
<reference evidence="5 6" key="1">
    <citation type="submission" date="2011-01" db="EMBL/GenBank/DDBJ databases">
        <title>Complete sequence of Pseudoxanthomonas suwonensis 11-1.</title>
        <authorList>
            <consortium name="US DOE Joint Genome Institute"/>
            <person name="Lucas S."/>
            <person name="Copeland A."/>
            <person name="Lapidus A."/>
            <person name="Cheng J.-F."/>
            <person name="Goodwin L."/>
            <person name="Pitluck S."/>
            <person name="Teshima H."/>
            <person name="Detter J.C."/>
            <person name="Han C."/>
            <person name="Tapia R."/>
            <person name="Land M."/>
            <person name="Hauser L."/>
            <person name="Kyrpides N."/>
            <person name="Ivanova N."/>
            <person name="Ovchinnikova G."/>
            <person name="Siebers A.K."/>
            <person name="Allgaier M."/>
            <person name="Thelen M.P."/>
            <person name="Hugenholtz P."/>
            <person name="Gladden J."/>
            <person name="Woyke T."/>
        </authorList>
    </citation>
    <scope>NUCLEOTIDE SEQUENCE [LARGE SCALE GENOMIC DNA]</scope>
    <source>
        <strain evidence="6">11-1</strain>
    </source>
</reference>
<name>E6WTS1_PSEUU</name>
<dbReference type="RefSeq" id="WP_013535398.1">
    <property type="nucleotide sequence ID" value="NC_014924.1"/>
</dbReference>
<evidence type="ECO:0000259" key="4">
    <source>
        <dbReference type="PROSITE" id="PS50949"/>
    </source>
</evidence>
<evidence type="ECO:0000256" key="3">
    <source>
        <dbReference type="ARBA" id="ARBA00023163"/>
    </source>
</evidence>
<organism evidence="5 6">
    <name type="scientific">Pseudoxanthomonas suwonensis (strain 11-1)</name>
    <dbReference type="NCBI Taxonomy" id="743721"/>
    <lineage>
        <taxon>Bacteria</taxon>
        <taxon>Pseudomonadati</taxon>
        <taxon>Pseudomonadota</taxon>
        <taxon>Gammaproteobacteria</taxon>
        <taxon>Lysobacterales</taxon>
        <taxon>Lysobacteraceae</taxon>
        <taxon>Pseudoxanthomonas</taxon>
    </lineage>
</organism>
<dbReference type="Gene3D" id="1.10.10.10">
    <property type="entry name" value="Winged helix-like DNA-binding domain superfamily/Winged helix DNA-binding domain"/>
    <property type="match status" value="1"/>
</dbReference>
<keyword evidence="3" id="KW-0804">Transcription</keyword>
<evidence type="ECO:0000313" key="5">
    <source>
        <dbReference type="EMBL" id="ADV27570.1"/>
    </source>
</evidence>
<dbReference type="PROSITE" id="PS50949">
    <property type="entry name" value="HTH_GNTR"/>
    <property type="match status" value="1"/>
</dbReference>
<dbReference type="eggNOG" id="COG1725">
    <property type="taxonomic scope" value="Bacteria"/>
</dbReference>
<evidence type="ECO:0000256" key="2">
    <source>
        <dbReference type="ARBA" id="ARBA00023125"/>
    </source>
</evidence>
<dbReference type="SUPFAM" id="SSF46785">
    <property type="entry name" value="Winged helix' DNA-binding domain"/>
    <property type="match status" value="1"/>
</dbReference>
<dbReference type="AlphaFoldDB" id="E6WTS1"/>
<dbReference type="PANTHER" id="PTHR38445:SF7">
    <property type="entry name" value="GNTR-FAMILY TRANSCRIPTIONAL REGULATOR"/>
    <property type="match status" value="1"/>
</dbReference>
<accession>E6WTS1</accession>
<dbReference type="InterPro" id="IPR036390">
    <property type="entry name" value="WH_DNA-bd_sf"/>
</dbReference>
<protein>
    <submittedName>
        <fullName evidence="5">Transcriptional regulator, GntR family</fullName>
    </submittedName>
</protein>
<dbReference type="SMART" id="SM00345">
    <property type="entry name" value="HTH_GNTR"/>
    <property type="match status" value="1"/>
</dbReference>
<dbReference type="InterPro" id="IPR036388">
    <property type="entry name" value="WH-like_DNA-bd_sf"/>
</dbReference>
<dbReference type="KEGG" id="psu:Psesu_1728"/>
<dbReference type="GO" id="GO:0003700">
    <property type="term" value="F:DNA-binding transcription factor activity"/>
    <property type="evidence" value="ECO:0007669"/>
    <property type="project" value="InterPro"/>
</dbReference>
<dbReference type="CDD" id="cd07377">
    <property type="entry name" value="WHTH_GntR"/>
    <property type="match status" value="1"/>
</dbReference>
<dbReference type="STRING" id="743721.Psesu_1728"/>
<dbReference type="Proteomes" id="UP000008632">
    <property type="component" value="Chromosome"/>
</dbReference>
<sequence>MNSTLHISQADSRPMYLQIMEQIRARIASGDWAAGRELPSIRALAASVNVSVITVKRAYLELEQEGVIVTRHGKGSFVAESGSTARELQLQKLDEHLRGAADIARQLGLSSDELLGRLRGIYPPVKPR</sequence>
<dbReference type="GO" id="GO:0003677">
    <property type="term" value="F:DNA binding"/>
    <property type="evidence" value="ECO:0007669"/>
    <property type="project" value="UniProtKB-KW"/>
</dbReference>
<evidence type="ECO:0000313" key="6">
    <source>
        <dbReference type="Proteomes" id="UP000008632"/>
    </source>
</evidence>
<keyword evidence="6" id="KW-1185">Reference proteome</keyword>